<dbReference type="GO" id="GO:0005737">
    <property type="term" value="C:cytoplasm"/>
    <property type="evidence" value="ECO:0007669"/>
    <property type="project" value="TreeGrafter"/>
</dbReference>
<dbReference type="SUPFAM" id="SSF46565">
    <property type="entry name" value="Chaperone J-domain"/>
    <property type="match status" value="1"/>
</dbReference>
<organism evidence="4 5">
    <name type="scientific">Sphaeroforma arctica JP610</name>
    <dbReference type="NCBI Taxonomy" id="667725"/>
    <lineage>
        <taxon>Eukaryota</taxon>
        <taxon>Ichthyosporea</taxon>
        <taxon>Ichthyophonida</taxon>
        <taxon>Sphaeroforma</taxon>
    </lineage>
</organism>
<dbReference type="CDD" id="cd06257">
    <property type="entry name" value="DnaJ"/>
    <property type="match status" value="1"/>
</dbReference>
<dbReference type="PRINTS" id="PR00625">
    <property type="entry name" value="JDOMAIN"/>
</dbReference>
<dbReference type="PROSITE" id="PS50076">
    <property type="entry name" value="DNAJ_2"/>
    <property type="match status" value="1"/>
</dbReference>
<dbReference type="Pfam" id="PF00226">
    <property type="entry name" value="DnaJ"/>
    <property type="match status" value="1"/>
</dbReference>
<feature type="domain" description="J" evidence="3">
    <location>
        <begin position="18"/>
        <end position="116"/>
    </location>
</feature>
<dbReference type="GeneID" id="25908966"/>
<reference evidence="4 5" key="1">
    <citation type="submission" date="2011-02" db="EMBL/GenBank/DDBJ databases">
        <title>The Genome Sequence of Sphaeroforma arctica JP610.</title>
        <authorList>
            <consortium name="The Broad Institute Genome Sequencing Platform"/>
            <person name="Russ C."/>
            <person name="Cuomo C."/>
            <person name="Young S.K."/>
            <person name="Zeng Q."/>
            <person name="Gargeya S."/>
            <person name="Alvarado L."/>
            <person name="Berlin A."/>
            <person name="Chapman S.B."/>
            <person name="Chen Z."/>
            <person name="Freedman E."/>
            <person name="Gellesch M."/>
            <person name="Goldberg J."/>
            <person name="Griggs A."/>
            <person name="Gujja S."/>
            <person name="Heilman E."/>
            <person name="Heiman D."/>
            <person name="Howarth C."/>
            <person name="Mehta T."/>
            <person name="Neiman D."/>
            <person name="Pearson M."/>
            <person name="Roberts A."/>
            <person name="Saif S."/>
            <person name="Shea T."/>
            <person name="Shenoy N."/>
            <person name="Sisk P."/>
            <person name="Stolte C."/>
            <person name="Sykes S."/>
            <person name="White J."/>
            <person name="Yandava C."/>
            <person name="Burger G."/>
            <person name="Gray M.W."/>
            <person name="Holland P.W.H."/>
            <person name="King N."/>
            <person name="Lang F.B.F."/>
            <person name="Roger A.J."/>
            <person name="Ruiz-Trillo I."/>
            <person name="Haas B."/>
            <person name="Nusbaum C."/>
            <person name="Birren B."/>
        </authorList>
    </citation>
    <scope>NUCLEOTIDE SEQUENCE [LARGE SCALE GENOMIC DNA]</scope>
    <source>
        <strain evidence="4 5">JP610</strain>
    </source>
</reference>
<keyword evidence="1" id="KW-0143">Chaperone</keyword>
<dbReference type="Gene3D" id="1.10.287.110">
    <property type="entry name" value="DnaJ domain"/>
    <property type="match status" value="1"/>
</dbReference>
<dbReference type="RefSeq" id="XP_014153037.1">
    <property type="nucleotide sequence ID" value="XM_014297562.1"/>
</dbReference>
<accession>A0A0L0FQU4</accession>
<dbReference type="SMART" id="SM00271">
    <property type="entry name" value="DnaJ"/>
    <property type="match status" value="1"/>
</dbReference>
<dbReference type="OrthoDB" id="436519at2759"/>
<dbReference type="AlphaFoldDB" id="A0A0L0FQU4"/>
<evidence type="ECO:0000256" key="2">
    <source>
        <dbReference type="SAM" id="MobiDB-lite"/>
    </source>
</evidence>
<evidence type="ECO:0000259" key="3">
    <source>
        <dbReference type="PROSITE" id="PS50076"/>
    </source>
</evidence>
<dbReference type="STRING" id="667725.A0A0L0FQU4"/>
<dbReference type="PANTHER" id="PTHR44500:SF1">
    <property type="entry name" value="DNAJ HOMOLOG SUBFAMILY C MEMBER 12"/>
    <property type="match status" value="1"/>
</dbReference>
<feature type="region of interest" description="Disordered" evidence="2">
    <location>
        <begin position="138"/>
        <end position="162"/>
    </location>
</feature>
<keyword evidence="5" id="KW-1185">Reference proteome</keyword>
<evidence type="ECO:0000313" key="5">
    <source>
        <dbReference type="Proteomes" id="UP000054560"/>
    </source>
</evidence>
<name>A0A0L0FQU4_9EUKA</name>
<sequence>MFNTLLKASKEQKSKEKNFYTVLNCVPTSSAEQITCEYRRLVLKLHPDKVNGGQGIHTTPSKVAQETEDHKGGEIGPYVELNKEDDRVIEGAELFIAVQEAYKTLKNDRHSYDKYLNSGLAISWKQWKVLESTKQATHWHNPTDTKPTLADSTPQAKAKDTQLTREEALKAFRAGKKI</sequence>
<dbReference type="PANTHER" id="PTHR44500">
    <property type="entry name" value="DNAJ HOMOLOG SUBFAMILY C MEMBER 12"/>
    <property type="match status" value="1"/>
</dbReference>
<dbReference type="Proteomes" id="UP000054560">
    <property type="component" value="Unassembled WGS sequence"/>
</dbReference>
<proteinExistence type="predicted"/>
<dbReference type="EMBL" id="KQ242359">
    <property type="protein sequence ID" value="KNC79135.1"/>
    <property type="molecule type" value="Genomic_DNA"/>
</dbReference>
<feature type="compositionally biased region" description="Polar residues" evidence="2">
    <location>
        <begin position="138"/>
        <end position="155"/>
    </location>
</feature>
<dbReference type="InterPro" id="IPR001623">
    <property type="entry name" value="DnaJ_domain"/>
</dbReference>
<protein>
    <recommendedName>
        <fullName evidence="3">J domain-containing protein</fullName>
    </recommendedName>
</protein>
<evidence type="ECO:0000256" key="1">
    <source>
        <dbReference type="ARBA" id="ARBA00023186"/>
    </source>
</evidence>
<feature type="region of interest" description="Disordered" evidence="2">
    <location>
        <begin position="52"/>
        <end position="76"/>
    </location>
</feature>
<evidence type="ECO:0000313" key="4">
    <source>
        <dbReference type="EMBL" id="KNC79135.1"/>
    </source>
</evidence>
<gene>
    <name evidence="4" type="ORF">SARC_08462</name>
</gene>
<dbReference type="InterPro" id="IPR029827">
    <property type="entry name" value="JDP1-like"/>
</dbReference>
<dbReference type="InterPro" id="IPR036869">
    <property type="entry name" value="J_dom_sf"/>
</dbReference>